<protein>
    <submittedName>
        <fullName evidence="10">Cytochrome P450</fullName>
    </submittedName>
</protein>
<comment type="function">
    <text evidence="8">Involved in the coupling of aromatic side chains of the heptapeptide of vancomycin.</text>
</comment>
<dbReference type="CDD" id="cd11030">
    <property type="entry name" value="CYP105-like"/>
    <property type="match status" value="1"/>
</dbReference>
<dbReference type="Proteomes" id="UP000199515">
    <property type="component" value="Unassembled WGS sequence"/>
</dbReference>
<dbReference type="InterPro" id="IPR002397">
    <property type="entry name" value="Cyt_P450_B"/>
</dbReference>
<reference evidence="10 11" key="1">
    <citation type="submission" date="2016-10" db="EMBL/GenBank/DDBJ databases">
        <authorList>
            <person name="de Groot N.N."/>
        </authorList>
    </citation>
    <scope>NUCLEOTIDE SEQUENCE [LARGE SCALE GENOMIC DNA]</scope>
    <source>
        <strain evidence="10 11">CPCC 202699</strain>
    </source>
</reference>
<keyword evidence="11" id="KW-1185">Reference proteome</keyword>
<sequence length="402" mass="44968">MTEVAQPQVLSWPLKRACPFSPPSEYKALREEAPISRVRLPSGMQVWAISKLKDIRTMLTDPRFSSDRHQPGFPLIAEGVEAISGFRASLNEMDAPEHGPKRREVLGEFTLKRIQTLRPRIQQIVDDQIDIVLSSGLPVDLVSTLALPVPSLVICELLGVPVRDQEYFQTRTQAMISRTFSHDQRRQAFDELLDYFDELVTEKEKNPADDLIGRLIAKQRAEGGVRHREIVELGFLLLSAGHETTASMISLGVVALLEHPEQLEKIVADPRKTMDAVEEIARYFTVAEAAGARVATADVELGGVLIRKGEGVIPLSSLGDRDPEAFQNPDTFDIERGAKNHIAFGYGIHQCLGANLARMQLQIVFDTLFRRIPCLHLEGSLDEMPFKDDSEVYGLHELMVSW</sequence>
<dbReference type="AlphaFoldDB" id="A0A1H3HAW6"/>
<dbReference type="SUPFAM" id="SSF48264">
    <property type="entry name" value="Cytochrome P450"/>
    <property type="match status" value="1"/>
</dbReference>
<keyword evidence="6 9" id="KW-0408">Iron</keyword>
<evidence type="ECO:0000256" key="4">
    <source>
        <dbReference type="ARBA" id="ARBA00022723"/>
    </source>
</evidence>
<evidence type="ECO:0000313" key="11">
    <source>
        <dbReference type="Proteomes" id="UP000199515"/>
    </source>
</evidence>
<dbReference type="InterPro" id="IPR001128">
    <property type="entry name" value="Cyt_P450"/>
</dbReference>
<accession>A0A1H3HAW6</accession>
<dbReference type="GO" id="GO:0020037">
    <property type="term" value="F:heme binding"/>
    <property type="evidence" value="ECO:0007669"/>
    <property type="project" value="InterPro"/>
</dbReference>
<keyword evidence="5 9" id="KW-0560">Oxidoreductase</keyword>
<keyword evidence="4 9" id="KW-0479">Metal-binding</keyword>
<evidence type="ECO:0000313" key="10">
    <source>
        <dbReference type="EMBL" id="SDY12355.1"/>
    </source>
</evidence>
<dbReference type="RefSeq" id="WP_091291524.1">
    <property type="nucleotide sequence ID" value="NZ_FNON01000004.1"/>
</dbReference>
<dbReference type="GO" id="GO:0016705">
    <property type="term" value="F:oxidoreductase activity, acting on paired donors, with incorporation or reduction of molecular oxygen"/>
    <property type="evidence" value="ECO:0007669"/>
    <property type="project" value="InterPro"/>
</dbReference>
<dbReference type="Pfam" id="PF00067">
    <property type="entry name" value="p450"/>
    <property type="match status" value="1"/>
</dbReference>
<dbReference type="PRINTS" id="PR00359">
    <property type="entry name" value="BP450"/>
</dbReference>
<dbReference type="GO" id="GO:0005506">
    <property type="term" value="F:iron ion binding"/>
    <property type="evidence" value="ECO:0007669"/>
    <property type="project" value="InterPro"/>
</dbReference>
<dbReference type="PANTHER" id="PTHR46696:SF1">
    <property type="entry name" value="CYTOCHROME P450 YJIB-RELATED"/>
    <property type="match status" value="1"/>
</dbReference>
<evidence type="ECO:0000256" key="5">
    <source>
        <dbReference type="ARBA" id="ARBA00023002"/>
    </source>
</evidence>
<dbReference type="STRING" id="589385.SAMN05421504_104582"/>
<evidence type="ECO:0000256" key="3">
    <source>
        <dbReference type="ARBA" id="ARBA00022617"/>
    </source>
</evidence>
<dbReference type="FunFam" id="1.10.630.10:FF:000018">
    <property type="entry name" value="Cytochrome P450 monooxygenase"/>
    <property type="match status" value="1"/>
</dbReference>
<gene>
    <name evidence="10" type="ORF">SAMN05421504_104582</name>
</gene>
<comment type="similarity">
    <text evidence="2 9">Belongs to the cytochrome P450 family.</text>
</comment>
<proteinExistence type="inferred from homology"/>
<dbReference type="GO" id="GO:0004497">
    <property type="term" value="F:monooxygenase activity"/>
    <property type="evidence" value="ECO:0007669"/>
    <property type="project" value="UniProtKB-KW"/>
</dbReference>
<evidence type="ECO:0000256" key="8">
    <source>
        <dbReference type="ARBA" id="ARBA00055433"/>
    </source>
</evidence>
<evidence type="ECO:0000256" key="6">
    <source>
        <dbReference type="ARBA" id="ARBA00023004"/>
    </source>
</evidence>
<name>A0A1H3HAW6_9PSEU</name>
<dbReference type="Gene3D" id="1.10.630.10">
    <property type="entry name" value="Cytochrome P450"/>
    <property type="match status" value="1"/>
</dbReference>
<evidence type="ECO:0000256" key="7">
    <source>
        <dbReference type="ARBA" id="ARBA00023033"/>
    </source>
</evidence>
<keyword evidence="7 9" id="KW-0503">Monooxygenase</keyword>
<evidence type="ECO:0000256" key="9">
    <source>
        <dbReference type="RuleBase" id="RU000461"/>
    </source>
</evidence>
<dbReference type="OrthoDB" id="3664945at2"/>
<keyword evidence="3 9" id="KW-0349">Heme</keyword>
<dbReference type="EMBL" id="FNON01000004">
    <property type="protein sequence ID" value="SDY12355.1"/>
    <property type="molecule type" value="Genomic_DNA"/>
</dbReference>
<organism evidence="10 11">
    <name type="scientific">Amycolatopsis xylanica</name>
    <dbReference type="NCBI Taxonomy" id="589385"/>
    <lineage>
        <taxon>Bacteria</taxon>
        <taxon>Bacillati</taxon>
        <taxon>Actinomycetota</taxon>
        <taxon>Actinomycetes</taxon>
        <taxon>Pseudonocardiales</taxon>
        <taxon>Pseudonocardiaceae</taxon>
        <taxon>Amycolatopsis</taxon>
    </lineage>
</organism>
<dbReference type="PANTHER" id="PTHR46696">
    <property type="entry name" value="P450, PUTATIVE (EUROFUNG)-RELATED"/>
    <property type="match status" value="1"/>
</dbReference>
<dbReference type="InterPro" id="IPR036396">
    <property type="entry name" value="Cyt_P450_sf"/>
</dbReference>
<evidence type="ECO:0000256" key="1">
    <source>
        <dbReference type="ARBA" id="ARBA00004660"/>
    </source>
</evidence>
<dbReference type="PROSITE" id="PS00086">
    <property type="entry name" value="CYTOCHROME_P450"/>
    <property type="match status" value="1"/>
</dbReference>
<comment type="pathway">
    <text evidence="1">Antibiotic biosynthesis; vancomycin biosynthesis.</text>
</comment>
<dbReference type="PRINTS" id="PR00385">
    <property type="entry name" value="P450"/>
</dbReference>
<evidence type="ECO:0000256" key="2">
    <source>
        <dbReference type="ARBA" id="ARBA00010617"/>
    </source>
</evidence>
<dbReference type="InterPro" id="IPR017972">
    <property type="entry name" value="Cyt_P450_CS"/>
</dbReference>